<evidence type="ECO:0000313" key="1">
    <source>
        <dbReference type="EMBL" id="GAH43272.1"/>
    </source>
</evidence>
<accession>X1FE56</accession>
<reference evidence="1" key="1">
    <citation type="journal article" date="2014" name="Front. Microbiol.">
        <title>High frequency of phylogenetically diverse reductive dehalogenase-homologous genes in deep subseafloor sedimentary metagenomes.</title>
        <authorList>
            <person name="Kawai M."/>
            <person name="Futagami T."/>
            <person name="Toyoda A."/>
            <person name="Takaki Y."/>
            <person name="Nishi S."/>
            <person name="Hori S."/>
            <person name="Arai W."/>
            <person name="Tsubouchi T."/>
            <person name="Morono Y."/>
            <person name="Uchiyama I."/>
            <person name="Ito T."/>
            <person name="Fujiyama A."/>
            <person name="Inagaki F."/>
            <person name="Takami H."/>
        </authorList>
    </citation>
    <scope>NUCLEOTIDE SEQUENCE</scope>
    <source>
        <strain evidence="1">Expedition CK06-06</strain>
    </source>
</reference>
<name>X1FE56_9ZZZZ</name>
<comment type="caution">
    <text evidence="1">The sequence shown here is derived from an EMBL/GenBank/DDBJ whole genome shotgun (WGS) entry which is preliminary data.</text>
</comment>
<organism evidence="1">
    <name type="scientific">marine sediment metagenome</name>
    <dbReference type="NCBI Taxonomy" id="412755"/>
    <lineage>
        <taxon>unclassified sequences</taxon>
        <taxon>metagenomes</taxon>
        <taxon>ecological metagenomes</taxon>
    </lineage>
</organism>
<dbReference type="AlphaFoldDB" id="X1FE56"/>
<gene>
    <name evidence="1" type="ORF">S03H2_19055</name>
</gene>
<proteinExistence type="predicted"/>
<dbReference type="EMBL" id="BARU01009929">
    <property type="protein sequence ID" value="GAH43272.1"/>
    <property type="molecule type" value="Genomic_DNA"/>
</dbReference>
<protein>
    <submittedName>
        <fullName evidence="1">Uncharacterized protein</fullName>
    </submittedName>
</protein>
<sequence>MLEVLYDITTREVRAWNADVTAQGNFNPKEGQQEVIIFPIDPPTFNSDIYYIDLANHQILPNPDYIEPYDPSLDEARLAEIVANSPDVITMPEMWEAIRILAKLHGISI</sequence>